<dbReference type="InterPro" id="IPR013780">
    <property type="entry name" value="Glyco_hydro_b"/>
</dbReference>
<dbReference type="Gene3D" id="2.60.40.1180">
    <property type="entry name" value="Golgi alpha-mannosidase II"/>
    <property type="match status" value="1"/>
</dbReference>
<evidence type="ECO:0000313" key="12">
    <source>
        <dbReference type="Proteomes" id="UP000468388"/>
    </source>
</evidence>
<evidence type="ECO:0000256" key="7">
    <source>
        <dbReference type="PIRSR" id="PIRSR001092-1"/>
    </source>
</evidence>
<sequence length="473" mass="54471">MRKTLAVCSVLLSLQLPVKFAIAQENEGVHQMSKDYQSPTDPLVIRKLDKWQDQKFGLFMHWGTYTIWNEVESWSICPVDWVVRKGPYSADYFGYKKAYENLQHSFNPVDFNPEKWAKAAKAAGMNYVVFTTKHHDGFCMFDTKQTDYKITSPNTPFSSNPRSNVAKEIFSAFRKDSFMIGAYFSKPDWHSEYFWWSYYPPKDENINYDLKKFPERWQKFNDYTYNQVEELMSDYGSIDILWLDGGWVRPDGKQSLDMKKIVGMARTHQPGLIVVDRTVPGEFENYTTPEQSIPDKPLPYPWETCMTMGDSWSYSSRDQYKPSLKLLTILVKIVSRGGNLLLNIGPSDKGDWAPEAYKRLADIGDWMKINGEGIHSSVPVAPYSDKNIYFTKAKNQPSVYAFFLSDSDTVKLPTEVAFPVQDVKKIKTVSLLGTKAKLKWTLNNGQLIIKVPKELQEKSGLKYIATFKINTEA</sequence>
<name>A0A6N8JJD1_9BACT</name>
<evidence type="ECO:0000313" key="11">
    <source>
        <dbReference type="EMBL" id="MVT45084.1"/>
    </source>
</evidence>
<feature type="chain" id="PRO_5026716011" description="alpha-L-fucosidase" evidence="8">
    <location>
        <begin position="24"/>
        <end position="473"/>
    </location>
</feature>
<dbReference type="Gene3D" id="3.20.20.80">
    <property type="entry name" value="Glycosidases"/>
    <property type="match status" value="1"/>
</dbReference>
<evidence type="ECO:0000259" key="10">
    <source>
        <dbReference type="Pfam" id="PF16757"/>
    </source>
</evidence>
<dbReference type="GO" id="GO:0004560">
    <property type="term" value="F:alpha-L-fucosidase activity"/>
    <property type="evidence" value="ECO:0007669"/>
    <property type="project" value="InterPro"/>
</dbReference>
<dbReference type="AlphaFoldDB" id="A0A6N8JJD1"/>
<dbReference type="PANTHER" id="PTHR10030">
    <property type="entry name" value="ALPHA-L-FUCOSIDASE"/>
    <property type="match status" value="1"/>
</dbReference>
<evidence type="ECO:0000256" key="8">
    <source>
        <dbReference type="SAM" id="SignalP"/>
    </source>
</evidence>
<proteinExistence type="inferred from homology"/>
<dbReference type="Pfam" id="PF16757">
    <property type="entry name" value="Fucosidase_C"/>
    <property type="match status" value="1"/>
</dbReference>
<feature type="site" description="May be important for catalysis" evidence="7">
    <location>
        <position position="305"/>
    </location>
</feature>
<evidence type="ECO:0000256" key="6">
    <source>
        <dbReference type="ARBA" id="ARBA00023295"/>
    </source>
</evidence>
<organism evidence="11 12">
    <name type="scientific">Chitinophaga oryziterrae</name>
    <dbReference type="NCBI Taxonomy" id="1031224"/>
    <lineage>
        <taxon>Bacteria</taxon>
        <taxon>Pseudomonadati</taxon>
        <taxon>Bacteroidota</taxon>
        <taxon>Chitinophagia</taxon>
        <taxon>Chitinophagales</taxon>
        <taxon>Chitinophagaceae</taxon>
        <taxon>Chitinophaga</taxon>
    </lineage>
</organism>
<protein>
    <recommendedName>
        <fullName evidence="3">alpha-L-fucosidase</fullName>
        <ecNumber evidence="3">3.2.1.51</ecNumber>
    </recommendedName>
</protein>
<feature type="domain" description="Alpha-L-fucosidase C-terminal" evidence="10">
    <location>
        <begin position="385"/>
        <end position="469"/>
    </location>
</feature>
<keyword evidence="12" id="KW-1185">Reference proteome</keyword>
<evidence type="ECO:0000256" key="2">
    <source>
        <dbReference type="ARBA" id="ARBA00007951"/>
    </source>
</evidence>
<evidence type="ECO:0000259" key="9">
    <source>
        <dbReference type="Pfam" id="PF01120"/>
    </source>
</evidence>
<reference evidence="11 12" key="1">
    <citation type="submission" date="2019-12" db="EMBL/GenBank/DDBJ databases">
        <title>The draft genomic sequence of strain Chitinophaga oryziterrae JCM 16595.</title>
        <authorList>
            <person name="Zhang X."/>
        </authorList>
    </citation>
    <scope>NUCLEOTIDE SEQUENCE [LARGE SCALE GENOMIC DNA]</scope>
    <source>
        <strain evidence="11 12">JCM 16595</strain>
    </source>
</reference>
<keyword evidence="5" id="KW-0378">Hydrolase</keyword>
<dbReference type="Proteomes" id="UP000468388">
    <property type="component" value="Unassembled WGS sequence"/>
</dbReference>
<dbReference type="SMART" id="SM00812">
    <property type="entry name" value="Alpha_L_fucos"/>
    <property type="match status" value="1"/>
</dbReference>
<dbReference type="InterPro" id="IPR031919">
    <property type="entry name" value="Fucosidase_C"/>
</dbReference>
<dbReference type="GO" id="GO:0016139">
    <property type="term" value="P:glycoside catabolic process"/>
    <property type="evidence" value="ECO:0007669"/>
    <property type="project" value="TreeGrafter"/>
</dbReference>
<dbReference type="GO" id="GO:0005764">
    <property type="term" value="C:lysosome"/>
    <property type="evidence" value="ECO:0007669"/>
    <property type="project" value="TreeGrafter"/>
</dbReference>
<feature type="domain" description="Glycoside hydrolase family 29 N-terminal" evidence="9">
    <location>
        <begin position="27"/>
        <end position="372"/>
    </location>
</feature>
<dbReference type="RefSeq" id="WP_157303870.1">
    <property type="nucleotide sequence ID" value="NZ_BAAAZB010000016.1"/>
</dbReference>
<evidence type="ECO:0000256" key="3">
    <source>
        <dbReference type="ARBA" id="ARBA00012662"/>
    </source>
</evidence>
<dbReference type="OrthoDB" id="1095333at2"/>
<keyword evidence="6" id="KW-0326">Glycosidase</keyword>
<dbReference type="PRINTS" id="PR00741">
    <property type="entry name" value="GLHYDRLASE29"/>
</dbReference>
<comment type="caution">
    <text evidence="11">The sequence shown here is derived from an EMBL/GenBank/DDBJ whole genome shotgun (WGS) entry which is preliminary data.</text>
</comment>
<dbReference type="InterPro" id="IPR017853">
    <property type="entry name" value="GH"/>
</dbReference>
<dbReference type="InterPro" id="IPR057739">
    <property type="entry name" value="Glyco_hydro_29_N"/>
</dbReference>
<evidence type="ECO:0000256" key="4">
    <source>
        <dbReference type="ARBA" id="ARBA00022729"/>
    </source>
</evidence>
<dbReference type="EMBL" id="WRXO01000016">
    <property type="protein sequence ID" value="MVT45084.1"/>
    <property type="molecule type" value="Genomic_DNA"/>
</dbReference>
<dbReference type="PIRSF" id="PIRSF001092">
    <property type="entry name" value="Alpha-L-fucosidase"/>
    <property type="match status" value="1"/>
</dbReference>
<evidence type="ECO:0000256" key="1">
    <source>
        <dbReference type="ARBA" id="ARBA00004071"/>
    </source>
</evidence>
<dbReference type="InterPro" id="IPR000933">
    <property type="entry name" value="Glyco_hydro_29"/>
</dbReference>
<dbReference type="SUPFAM" id="SSF51445">
    <property type="entry name" value="(Trans)glycosidases"/>
    <property type="match status" value="1"/>
</dbReference>
<evidence type="ECO:0000256" key="5">
    <source>
        <dbReference type="ARBA" id="ARBA00022801"/>
    </source>
</evidence>
<dbReference type="InterPro" id="IPR016286">
    <property type="entry name" value="FUC_metazoa-typ"/>
</dbReference>
<dbReference type="GO" id="GO:0006004">
    <property type="term" value="P:fucose metabolic process"/>
    <property type="evidence" value="ECO:0007669"/>
    <property type="project" value="InterPro"/>
</dbReference>
<accession>A0A6N8JJD1</accession>
<dbReference type="PANTHER" id="PTHR10030:SF37">
    <property type="entry name" value="ALPHA-L-FUCOSIDASE-RELATED"/>
    <property type="match status" value="1"/>
</dbReference>
<comment type="similarity">
    <text evidence="2">Belongs to the glycosyl hydrolase 29 family.</text>
</comment>
<dbReference type="Pfam" id="PF01120">
    <property type="entry name" value="Alpha_L_fucos"/>
    <property type="match status" value="1"/>
</dbReference>
<dbReference type="EC" id="3.2.1.51" evidence="3"/>
<gene>
    <name evidence="11" type="ORF">GO495_31140</name>
</gene>
<feature type="signal peptide" evidence="8">
    <location>
        <begin position="1"/>
        <end position="23"/>
    </location>
</feature>
<keyword evidence="4 8" id="KW-0732">Signal</keyword>
<comment type="function">
    <text evidence="1">Alpha-L-fucosidase is responsible for hydrolyzing the alpha-1,6-linked fucose joined to the reducing-end N-acetylglucosamine of the carbohydrate moieties of glycoproteins.</text>
</comment>